<organism evidence="2 3">
    <name type="scientific">Helobdella robusta</name>
    <name type="common">Californian leech</name>
    <dbReference type="NCBI Taxonomy" id="6412"/>
    <lineage>
        <taxon>Eukaryota</taxon>
        <taxon>Metazoa</taxon>
        <taxon>Spiralia</taxon>
        <taxon>Lophotrochozoa</taxon>
        <taxon>Annelida</taxon>
        <taxon>Clitellata</taxon>
        <taxon>Hirudinea</taxon>
        <taxon>Rhynchobdellida</taxon>
        <taxon>Glossiphoniidae</taxon>
        <taxon>Helobdella</taxon>
    </lineage>
</organism>
<keyword evidence="3" id="KW-1185">Reference proteome</keyword>
<dbReference type="KEGG" id="hro:HELRODRAFT_177768"/>
<name>T1FC81_HELRO</name>
<accession>T1FC81</accession>
<evidence type="ECO:0000313" key="1">
    <source>
        <dbReference type="EMBL" id="ESN97709.1"/>
    </source>
</evidence>
<gene>
    <name evidence="2" type="primary">20206430</name>
    <name evidence="1" type="ORF">HELRODRAFT_177768</name>
</gene>
<reference evidence="2" key="3">
    <citation type="submission" date="2015-06" db="UniProtKB">
        <authorList>
            <consortium name="EnsemblMetazoa"/>
        </authorList>
    </citation>
    <scope>IDENTIFICATION</scope>
</reference>
<proteinExistence type="predicted"/>
<dbReference type="InParanoid" id="T1FC81"/>
<protein>
    <submittedName>
        <fullName evidence="1 2">Uncharacterized protein</fullName>
    </submittedName>
</protein>
<dbReference type="EMBL" id="KB097304">
    <property type="protein sequence ID" value="ESN97709.1"/>
    <property type="molecule type" value="Genomic_DNA"/>
</dbReference>
<dbReference type="GeneID" id="20206430"/>
<reference evidence="3" key="1">
    <citation type="submission" date="2012-12" db="EMBL/GenBank/DDBJ databases">
        <authorList>
            <person name="Hellsten U."/>
            <person name="Grimwood J."/>
            <person name="Chapman J.A."/>
            <person name="Shapiro H."/>
            <person name="Aerts A."/>
            <person name="Otillar R.P."/>
            <person name="Terry A.Y."/>
            <person name="Boore J.L."/>
            <person name="Simakov O."/>
            <person name="Marletaz F."/>
            <person name="Cho S.-J."/>
            <person name="Edsinger-Gonzales E."/>
            <person name="Havlak P."/>
            <person name="Kuo D.-H."/>
            <person name="Larsson T."/>
            <person name="Lv J."/>
            <person name="Arendt D."/>
            <person name="Savage R."/>
            <person name="Osoegawa K."/>
            <person name="de Jong P."/>
            <person name="Lindberg D.R."/>
            <person name="Seaver E.C."/>
            <person name="Weisblat D.A."/>
            <person name="Putnam N.H."/>
            <person name="Grigoriev I.V."/>
            <person name="Rokhsar D.S."/>
        </authorList>
    </citation>
    <scope>NUCLEOTIDE SEQUENCE</scope>
</reference>
<dbReference type="Gene3D" id="2.60.120.260">
    <property type="entry name" value="Galactose-binding domain-like"/>
    <property type="match status" value="1"/>
</dbReference>
<dbReference type="EnsemblMetazoa" id="HelroT177768">
    <property type="protein sequence ID" value="HelroP177768"/>
    <property type="gene ID" value="HelroG177768"/>
</dbReference>
<dbReference type="EMBL" id="AMQM01006171">
    <property type="status" value="NOT_ANNOTATED_CDS"/>
    <property type="molecule type" value="Genomic_DNA"/>
</dbReference>
<reference evidence="1 3" key="2">
    <citation type="journal article" date="2013" name="Nature">
        <title>Insights into bilaterian evolution from three spiralian genomes.</title>
        <authorList>
            <person name="Simakov O."/>
            <person name="Marletaz F."/>
            <person name="Cho S.J."/>
            <person name="Edsinger-Gonzales E."/>
            <person name="Havlak P."/>
            <person name="Hellsten U."/>
            <person name="Kuo D.H."/>
            <person name="Larsson T."/>
            <person name="Lv J."/>
            <person name="Arendt D."/>
            <person name="Savage R."/>
            <person name="Osoegawa K."/>
            <person name="de Jong P."/>
            <person name="Grimwood J."/>
            <person name="Chapman J.A."/>
            <person name="Shapiro H."/>
            <person name="Aerts A."/>
            <person name="Otillar R.P."/>
            <person name="Terry A.Y."/>
            <person name="Boore J.L."/>
            <person name="Grigoriev I.V."/>
            <person name="Lindberg D.R."/>
            <person name="Seaver E.C."/>
            <person name="Weisblat D.A."/>
            <person name="Putnam N.H."/>
            <person name="Rokhsar D.S."/>
        </authorList>
    </citation>
    <scope>NUCLEOTIDE SEQUENCE</scope>
</reference>
<dbReference type="RefSeq" id="XP_009024168.1">
    <property type="nucleotide sequence ID" value="XM_009025920.1"/>
</dbReference>
<evidence type="ECO:0000313" key="2">
    <source>
        <dbReference type="EnsemblMetazoa" id="HelroP177768"/>
    </source>
</evidence>
<dbReference type="AlphaFoldDB" id="T1FC81"/>
<sequence length="426" mass="47833">MTCGCAARLIGKLASSNCGLTCPDGRSCGGERMCRCFKTRGDFTTENFQRSEANCRMSPDTNYIIFHATKRVLEQNMLEFSRCYESQTITINHTCINCKTSWKGPNCNQKEFRFNVAYNIINTLTNGIFWESPAKSKSISISLPSEYVILYLSIYSHRTIAKYARQGTVKLFSSDPLTSSESRLCGTVEFENDFYGDPNDVQCENFDQTSKYITITAVRTQVLNIVEVEAFPLDCSVRNGNCGSLKCTEKMFIDKPPEIICGDVVRTTEIKIDEVENNPSLTATTAANPVRQKLKCSENNGGCGDGRCVETNIYDQNGKNITDVKCYPPDKDNAEIGDEAETNLTYQGCFSKVQTTKSQKSLTVKFCFEYCSDTLFYSIKLFSNSLKLVKSNQSAIKLVKIILATTYQVLLIKILIYQEFLRGTML</sequence>
<dbReference type="CTD" id="20206430"/>
<dbReference type="Proteomes" id="UP000015101">
    <property type="component" value="Unassembled WGS sequence"/>
</dbReference>
<dbReference type="HOGENOM" id="CLU_644487_0_0_1"/>
<evidence type="ECO:0000313" key="3">
    <source>
        <dbReference type="Proteomes" id="UP000015101"/>
    </source>
</evidence>